<organism evidence="1 2">
    <name type="scientific">Heterodera trifolii</name>
    <dbReference type="NCBI Taxonomy" id="157864"/>
    <lineage>
        <taxon>Eukaryota</taxon>
        <taxon>Metazoa</taxon>
        <taxon>Ecdysozoa</taxon>
        <taxon>Nematoda</taxon>
        <taxon>Chromadorea</taxon>
        <taxon>Rhabditida</taxon>
        <taxon>Tylenchina</taxon>
        <taxon>Tylenchomorpha</taxon>
        <taxon>Tylenchoidea</taxon>
        <taxon>Heteroderidae</taxon>
        <taxon>Heteroderinae</taxon>
        <taxon>Heterodera</taxon>
    </lineage>
</organism>
<evidence type="ECO:0000313" key="2">
    <source>
        <dbReference type="Proteomes" id="UP001620626"/>
    </source>
</evidence>
<dbReference type="AlphaFoldDB" id="A0ABD2KAC0"/>
<gene>
    <name evidence="1" type="ORF">niasHT_028594</name>
</gene>
<keyword evidence="2" id="KW-1185">Reference proteome</keyword>
<accession>A0ABD2KAC0</accession>
<sequence>MIIAKFFQISLADWKDFVELYREKIRMKGLKVQAPSFTAVFNVGNFDLRGRFTRIQNDGVEFVLFGHPKGHSGDSIHHQMKHNELSTEVITQSVLISR</sequence>
<name>A0ABD2KAC0_9BILA</name>
<dbReference type="EMBL" id="JBICBT010000803">
    <property type="protein sequence ID" value="KAL3099816.1"/>
    <property type="molecule type" value="Genomic_DNA"/>
</dbReference>
<protein>
    <submittedName>
        <fullName evidence="1">Uncharacterized protein</fullName>
    </submittedName>
</protein>
<comment type="caution">
    <text evidence="1">The sequence shown here is derived from an EMBL/GenBank/DDBJ whole genome shotgun (WGS) entry which is preliminary data.</text>
</comment>
<reference evidence="1 2" key="1">
    <citation type="submission" date="2024-10" db="EMBL/GenBank/DDBJ databases">
        <authorList>
            <person name="Kim D."/>
        </authorList>
    </citation>
    <scope>NUCLEOTIDE SEQUENCE [LARGE SCALE GENOMIC DNA]</scope>
    <source>
        <strain evidence="1">BH-2024</strain>
    </source>
</reference>
<dbReference type="Proteomes" id="UP001620626">
    <property type="component" value="Unassembled WGS sequence"/>
</dbReference>
<proteinExistence type="predicted"/>
<evidence type="ECO:0000313" key="1">
    <source>
        <dbReference type="EMBL" id="KAL3099816.1"/>
    </source>
</evidence>